<organism evidence="5 6">
    <name type="scientific">Fusarium denticulatum</name>
    <dbReference type="NCBI Taxonomy" id="48507"/>
    <lineage>
        <taxon>Eukaryota</taxon>
        <taxon>Fungi</taxon>
        <taxon>Dikarya</taxon>
        <taxon>Ascomycota</taxon>
        <taxon>Pezizomycotina</taxon>
        <taxon>Sordariomycetes</taxon>
        <taxon>Hypocreomycetidae</taxon>
        <taxon>Hypocreales</taxon>
        <taxon>Nectriaceae</taxon>
        <taxon>Fusarium</taxon>
        <taxon>Fusarium fujikuroi species complex</taxon>
    </lineage>
</organism>
<keyword evidence="1" id="KW-0539">Nucleus</keyword>
<evidence type="ECO:0000313" key="5">
    <source>
        <dbReference type="EMBL" id="KAF5685461.1"/>
    </source>
</evidence>
<feature type="transmembrane region" description="Helical" evidence="2">
    <location>
        <begin position="146"/>
        <end position="166"/>
    </location>
</feature>
<feature type="transmembrane region" description="Helical" evidence="2">
    <location>
        <begin position="29"/>
        <end position="52"/>
    </location>
</feature>
<keyword evidence="2" id="KW-0472">Membrane</keyword>
<dbReference type="PANTHER" id="PTHR11559">
    <property type="entry name" value="CARBOXYLESTERASE"/>
    <property type="match status" value="1"/>
</dbReference>
<dbReference type="InterPro" id="IPR002018">
    <property type="entry name" value="CarbesteraseB"/>
</dbReference>
<dbReference type="CDD" id="cd00067">
    <property type="entry name" value="GAL4"/>
    <property type="match status" value="1"/>
</dbReference>
<evidence type="ECO:0000259" key="4">
    <source>
        <dbReference type="Pfam" id="PF20684"/>
    </source>
</evidence>
<keyword evidence="6" id="KW-1185">Reference proteome</keyword>
<dbReference type="InterPro" id="IPR029058">
    <property type="entry name" value="AB_hydrolase_fold"/>
</dbReference>
<dbReference type="GO" id="GO:0008270">
    <property type="term" value="F:zinc ion binding"/>
    <property type="evidence" value="ECO:0007669"/>
    <property type="project" value="InterPro"/>
</dbReference>
<dbReference type="Pfam" id="PF20684">
    <property type="entry name" value="Fung_rhodopsin"/>
    <property type="match status" value="1"/>
</dbReference>
<gene>
    <name evidence="5" type="ORF">FDENT_6275</name>
</gene>
<dbReference type="InterPro" id="IPR050309">
    <property type="entry name" value="Type-B_Carboxylest/Lipase"/>
</dbReference>
<dbReference type="GO" id="GO:0000981">
    <property type="term" value="F:DNA-binding transcription factor activity, RNA polymerase II-specific"/>
    <property type="evidence" value="ECO:0007669"/>
    <property type="project" value="InterPro"/>
</dbReference>
<sequence length="1510" mass="165854">MLRFAQAETRANVFMATPNGVYLDETRQANIIVCDVVMWAFAFILMVLRLYTRGLMTRAIGSEDWVLLAATASSTALCGVIIYQVNRGLGLHSERVPKADWIYLRLANPRILGAEQPDLSQFRLLDSTILPLPILLTLNMNRKEKIILVVLFALGFVVSVVSFLRLHYSLTNASSDDPIWASITPTYWACIEVNMAIICACLMTLRPLVEKYMPKLLRSRFSSHRQIPGYPRRQSVSIEMRATSPQRVTESSWGRMTAGESVDELIAEDGSQSVIKLSPLANRPFCLTSGSPPVQTSTPWILRRLVTLQQPYDLCDGRLWLVRAVASKKLNSASTQSWNHADSMVQMKCSGGKAPCDRCRKANSYCVFEPPQTAPPNGTEVPVQPEIQPLIVCATAPIEGPPGPSKLFPETGSTVDYSTACSQHASVDDANFNFQIPVSLPSFDYSSDGLAPSQPNGSAEFLHRKRRRISDWLDVDNFDDTDSDTMVGDKDQDVSQASSPYQTVKDFEAAYWRVNSLEGTIPRTPTSIELGKSFPPQAMFPSSITDRGPLLYCLAEVGICEADARDMFLLFGERVASFMPGLYDAQFLDLPNDPLYALAAIKVMTRYLPSVDALRARVDVVLQNLVRNILFDDLQRPFAAVLESMRGLSILYGYSEVTVARSQSDTRQCRADALSIKGVIEGYAIRRNIGRPLPSNALGCVLWLWLYTMSTHYVTLLGLPSTISADKQLHGAINVIKKSVSHPQIDVLLGEVDLCRISEYRRMAFQPPRSVDVPYDHDEWQRTWGRVGSQGLSVSRRLFFHYKFALFYHHKGHTDSSMNQTETLLAAQEFIRCITKLSPVSKGNIKYMCDFGFVMLVYACCYVLQRLDCNKSCAFETPHRNTCLADIKDVADLLKSISPAAGAATSAYGRALEAACNRLSMHAFDPEHSMLPREWDTERELDADAVGLIDIFSAAGAGTLQTASAQQSDGPMSGFQTIPDIPVGDLFDEVAKVYTFKNVRYAAPPIGNRRFAKPERPEVVSGIQDGSKGAACMQLHTSGTDINTRDDSVIPDYSKIIQASLSKKVYSEDCLFLDLYVPQEALKSGQKLPVMVFVHGGGYTTGSKDMLDVVGLYDGTGLVKQSKGRVIVISINYRLGVFGWLGGTTAELAGATNLGLLDQRLAFEWIQKYIGLVGGDRNNVTAFGESAGGGSLMYHLTLGGGTIPPLFNRVQVYSAGLAYNFDRKGKLEETFQKISIVAGCQGKGFSCLRAASPQKLILGQIAVAGLSFNIAKPQFGPVPDGKLFNNAASLDFAAGRYWKQLDSVLVAHAIDDAGLFVDQTVKTEIDFLKLLLGAFGYVDIVASITAEYPAKDYSSLLARQADVLKDAVFACNYRWVTNAFPKNSYNMQFSGGSSGSHGQVLPGVFYNPTLTVAANGTKFPVDDYFGNQGIFNSLQSYIVSHAISGSPNTYRNASGTIAWPKVSGVRSENLGSVLNVTNNGFELITDNQGTSSRCDFWLAIHSQLAKKANL</sequence>
<dbReference type="InterPro" id="IPR049326">
    <property type="entry name" value="Rhodopsin_dom_fungi"/>
</dbReference>
<keyword evidence="2" id="KW-0812">Transmembrane</keyword>
<feature type="transmembrane region" description="Helical" evidence="2">
    <location>
        <begin position="64"/>
        <end position="85"/>
    </location>
</feature>
<evidence type="ECO:0000313" key="6">
    <source>
        <dbReference type="Proteomes" id="UP000562682"/>
    </source>
</evidence>
<dbReference type="InterPro" id="IPR001138">
    <property type="entry name" value="Zn2Cys6_DnaBD"/>
</dbReference>
<dbReference type="Pfam" id="PF00135">
    <property type="entry name" value="COesterase"/>
    <property type="match status" value="1"/>
</dbReference>
<feature type="domain" description="Carboxylesterase type B" evidence="3">
    <location>
        <begin position="990"/>
        <end position="1497"/>
    </location>
</feature>
<evidence type="ECO:0000256" key="1">
    <source>
        <dbReference type="ARBA" id="ARBA00023242"/>
    </source>
</evidence>
<dbReference type="Gene3D" id="3.40.50.1820">
    <property type="entry name" value="alpha/beta hydrolase"/>
    <property type="match status" value="1"/>
</dbReference>
<evidence type="ECO:0000256" key="2">
    <source>
        <dbReference type="SAM" id="Phobius"/>
    </source>
</evidence>
<protein>
    <recommendedName>
        <fullName evidence="7">Carboxylesterase type B domain-containing protein</fullName>
    </recommendedName>
</protein>
<evidence type="ECO:0008006" key="7">
    <source>
        <dbReference type="Google" id="ProtNLM"/>
    </source>
</evidence>
<dbReference type="SUPFAM" id="SSF53474">
    <property type="entry name" value="alpha/beta-Hydrolases"/>
    <property type="match status" value="1"/>
</dbReference>
<feature type="domain" description="Rhodopsin" evidence="4">
    <location>
        <begin position="129"/>
        <end position="210"/>
    </location>
</feature>
<reference evidence="5 6" key="1">
    <citation type="submission" date="2020-05" db="EMBL/GenBank/DDBJ databases">
        <title>Identification and distribution of gene clusters putatively required for synthesis of sphingolipid metabolism inhibitors in phylogenetically diverse species of the filamentous fungus Fusarium.</title>
        <authorList>
            <person name="Kim H.-S."/>
            <person name="Busman M."/>
            <person name="Brown D.W."/>
            <person name="Divon H."/>
            <person name="Uhlig S."/>
            <person name="Proctor R.H."/>
        </authorList>
    </citation>
    <scope>NUCLEOTIDE SEQUENCE [LARGE SCALE GENOMIC DNA]</scope>
    <source>
        <strain evidence="5 6">NRRL 25311</strain>
    </source>
</reference>
<proteinExistence type="predicted"/>
<keyword evidence="2" id="KW-1133">Transmembrane helix</keyword>
<comment type="caution">
    <text evidence="5">The sequence shown here is derived from an EMBL/GenBank/DDBJ whole genome shotgun (WGS) entry which is preliminary data.</text>
</comment>
<dbReference type="InterPro" id="IPR019819">
    <property type="entry name" value="Carboxylesterase_B_CS"/>
</dbReference>
<dbReference type="EMBL" id="JAAOAK010000164">
    <property type="protein sequence ID" value="KAF5685461.1"/>
    <property type="molecule type" value="Genomic_DNA"/>
</dbReference>
<dbReference type="PROSITE" id="PS00941">
    <property type="entry name" value="CARBOXYLESTERASE_B_2"/>
    <property type="match status" value="1"/>
</dbReference>
<name>A0A8H5UB60_9HYPO</name>
<accession>A0A8H5UB60</accession>
<dbReference type="Proteomes" id="UP000562682">
    <property type="component" value="Unassembled WGS sequence"/>
</dbReference>
<evidence type="ECO:0000259" key="3">
    <source>
        <dbReference type="Pfam" id="PF00135"/>
    </source>
</evidence>